<dbReference type="InterPro" id="IPR006091">
    <property type="entry name" value="Acyl-CoA_Oxase/DH_mid-dom"/>
</dbReference>
<dbReference type="InterPro" id="IPR009075">
    <property type="entry name" value="AcylCo_DH/oxidase_C"/>
</dbReference>
<evidence type="ECO:0000256" key="3">
    <source>
        <dbReference type="ARBA" id="ARBA00022630"/>
    </source>
</evidence>
<dbReference type="InterPro" id="IPR036250">
    <property type="entry name" value="AcylCo_DH-like_C"/>
</dbReference>
<evidence type="ECO:0000313" key="11">
    <source>
        <dbReference type="Proteomes" id="UP000268469"/>
    </source>
</evidence>
<feature type="domain" description="Acyl-CoA oxidase/dehydrogenase middle" evidence="8">
    <location>
        <begin position="131"/>
        <end position="226"/>
    </location>
</feature>
<dbReference type="InterPro" id="IPR037069">
    <property type="entry name" value="AcylCoA_DH/ox_N_sf"/>
</dbReference>
<evidence type="ECO:0000259" key="8">
    <source>
        <dbReference type="Pfam" id="PF02770"/>
    </source>
</evidence>
<dbReference type="GO" id="GO:0003995">
    <property type="term" value="F:acyl-CoA dehydrogenase activity"/>
    <property type="evidence" value="ECO:0007669"/>
    <property type="project" value="InterPro"/>
</dbReference>
<comment type="similarity">
    <text evidence="2 6">Belongs to the acyl-CoA dehydrogenase family.</text>
</comment>
<dbReference type="PIRSF" id="PIRSF016578">
    <property type="entry name" value="HsaA"/>
    <property type="match status" value="1"/>
</dbReference>
<evidence type="ECO:0000256" key="5">
    <source>
        <dbReference type="ARBA" id="ARBA00023002"/>
    </source>
</evidence>
<organism evidence="10 11">
    <name type="scientific">candidate division WOR-3 bacterium</name>
    <dbReference type="NCBI Taxonomy" id="2052148"/>
    <lineage>
        <taxon>Bacteria</taxon>
        <taxon>Bacteria division WOR-3</taxon>
    </lineage>
</organism>
<dbReference type="Pfam" id="PF00441">
    <property type="entry name" value="Acyl-CoA_dh_1"/>
    <property type="match status" value="1"/>
</dbReference>
<dbReference type="FunFam" id="2.40.110.10:FF:000009">
    <property type="entry name" value="Acyl-CoA dehydrogenase"/>
    <property type="match status" value="1"/>
</dbReference>
<dbReference type="Gene3D" id="1.10.540.10">
    <property type="entry name" value="Acyl-CoA dehydrogenase/oxidase, N-terminal domain"/>
    <property type="match status" value="1"/>
</dbReference>
<dbReference type="InterPro" id="IPR006089">
    <property type="entry name" value="Acyl-CoA_DH_CS"/>
</dbReference>
<dbReference type="EMBL" id="QNBE01000011">
    <property type="protein sequence ID" value="RKX71340.1"/>
    <property type="molecule type" value="Genomic_DNA"/>
</dbReference>
<evidence type="ECO:0000256" key="1">
    <source>
        <dbReference type="ARBA" id="ARBA00001974"/>
    </source>
</evidence>
<dbReference type="Pfam" id="PF02770">
    <property type="entry name" value="Acyl-CoA_dh_M"/>
    <property type="match status" value="1"/>
</dbReference>
<evidence type="ECO:0000259" key="9">
    <source>
        <dbReference type="Pfam" id="PF02771"/>
    </source>
</evidence>
<dbReference type="Proteomes" id="UP000268469">
    <property type="component" value="Unassembled WGS sequence"/>
</dbReference>
<keyword evidence="5 6" id="KW-0560">Oxidoreductase</keyword>
<dbReference type="InterPro" id="IPR009100">
    <property type="entry name" value="AcylCoA_DH/oxidase_NM_dom_sf"/>
</dbReference>
<dbReference type="InterPro" id="IPR046373">
    <property type="entry name" value="Acyl-CoA_Oxase/DH_mid-dom_sf"/>
</dbReference>
<keyword evidence="4 6" id="KW-0274">FAD</keyword>
<keyword evidence="3 6" id="KW-0285">Flavoprotein</keyword>
<dbReference type="GO" id="GO:0050660">
    <property type="term" value="F:flavin adenine dinucleotide binding"/>
    <property type="evidence" value="ECO:0007669"/>
    <property type="project" value="InterPro"/>
</dbReference>
<dbReference type="SUPFAM" id="SSF56645">
    <property type="entry name" value="Acyl-CoA dehydrogenase NM domain-like"/>
    <property type="match status" value="1"/>
</dbReference>
<dbReference type="PANTHER" id="PTHR43884:SF12">
    <property type="entry name" value="ISOVALERYL-COA DEHYDROGENASE, MITOCHONDRIAL-RELATED"/>
    <property type="match status" value="1"/>
</dbReference>
<dbReference type="PANTHER" id="PTHR43884">
    <property type="entry name" value="ACYL-COA DEHYDROGENASE"/>
    <property type="match status" value="1"/>
</dbReference>
<evidence type="ECO:0000259" key="7">
    <source>
        <dbReference type="Pfam" id="PF00441"/>
    </source>
</evidence>
<dbReference type="Gene3D" id="2.40.110.10">
    <property type="entry name" value="Butyryl-CoA Dehydrogenase, subunit A, domain 2"/>
    <property type="match status" value="1"/>
</dbReference>
<feature type="domain" description="Acyl-CoA dehydrogenase/oxidase C-terminal" evidence="7">
    <location>
        <begin position="239"/>
        <end position="382"/>
    </location>
</feature>
<dbReference type="Gene3D" id="1.20.140.10">
    <property type="entry name" value="Butyryl-CoA Dehydrogenase, subunit A, domain 3"/>
    <property type="match status" value="1"/>
</dbReference>
<dbReference type="AlphaFoldDB" id="A0A660SN04"/>
<dbReference type="InterPro" id="IPR013786">
    <property type="entry name" value="AcylCoA_DH/ox_N"/>
</dbReference>
<feature type="domain" description="Acyl-CoA dehydrogenase/oxidase N-terminal" evidence="9">
    <location>
        <begin position="16"/>
        <end position="127"/>
    </location>
</feature>
<protein>
    <submittedName>
        <fullName evidence="10">Acyl-CoA dehydrogenase</fullName>
    </submittedName>
</protein>
<dbReference type="Pfam" id="PF02771">
    <property type="entry name" value="Acyl-CoA_dh_N"/>
    <property type="match status" value="1"/>
</dbReference>
<proteinExistence type="inferred from homology"/>
<gene>
    <name evidence="10" type="ORF">DRP53_01880</name>
</gene>
<reference evidence="10 11" key="1">
    <citation type="submission" date="2018-06" db="EMBL/GenBank/DDBJ databases">
        <title>Extensive metabolic versatility and redundancy in microbially diverse, dynamic hydrothermal sediments.</title>
        <authorList>
            <person name="Dombrowski N."/>
            <person name="Teske A."/>
            <person name="Baker B.J."/>
        </authorList>
    </citation>
    <scope>NUCLEOTIDE SEQUENCE [LARGE SCALE GENOMIC DNA]</scope>
    <source>
        <strain evidence="10">B36_G15</strain>
    </source>
</reference>
<comment type="caution">
    <text evidence="10">The sequence shown here is derived from an EMBL/GenBank/DDBJ whole genome shotgun (WGS) entry which is preliminary data.</text>
</comment>
<evidence type="ECO:0000256" key="4">
    <source>
        <dbReference type="ARBA" id="ARBA00022827"/>
    </source>
</evidence>
<sequence>MKSSDPRLHNLSEFSPHHLRFRSEVREFAEEELFDSSFEIDREERFPEEKIRRLAQKGWLGIPFPEKYGGLGLDTISYIIAVEEIGRVCASTGITLAAHISLGCYPIYAHGTEDQKKKYLIPLLKGEQLGSFGLTEPNAGSDAGATETTARKEGDFYIITGTKRFITSGSIAGTLVITATEDRSLGVHGISAFIIDTKTEGFKPIKDETKLGLRGSITSELSLEECRIPKENLLGRPREGFKIFMETLDGGRISIGALALGIAQGALDFLIDYVTKSNLKKRQWVQKTVADLATEIMAARHLIYHAAKLKDEGKRVTLEGAAAKLFASEVSMRATRRAIQITGCEGLVSRFPLERFLRDTKLNEIGEGTSEIQRIVIARQLLGR</sequence>
<evidence type="ECO:0000256" key="6">
    <source>
        <dbReference type="RuleBase" id="RU362125"/>
    </source>
</evidence>
<comment type="cofactor">
    <cofactor evidence="1 6">
        <name>FAD</name>
        <dbReference type="ChEBI" id="CHEBI:57692"/>
    </cofactor>
</comment>
<dbReference type="SUPFAM" id="SSF47203">
    <property type="entry name" value="Acyl-CoA dehydrogenase C-terminal domain-like"/>
    <property type="match status" value="1"/>
</dbReference>
<dbReference type="FunFam" id="1.10.540.10:FF:000002">
    <property type="entry name" value="Acyl-CoA dehydrogenase FadE19"/>
    <property type="match status" value="1"/>
</dbReference>
<dbReference type="FunFam" id="1.20.140.10:FF:000004">
    <property type="entry name" value="Acyl-CoA dehydrogenase FadE25"/>
    <property type="match status" value="1"/>
</dbReference>
<name>A0A660SN04_UNCW3</name>
<evidence type="ECO:0000256" key="2">
    <source>
        <dbReference type="ARBA" id="ARBA00009347"/>
    </source>
</evidence>
<dbReference type="PROSITE" id="PS00072">
    <property type="entry name" value="ACYL_COA_DH_1"/>
    <property type="match status" value="1"/>
</dbReference>
<accession>A0A660SN04</accession>
<evidence type="ECO:0000313" key="10">
    <source>
        <dbReference type="EMBL" id="RKX71340.1"/>
    </source>
</evidence>